<sequence length="375" mass="43476">MDNPFIINGYKSKDLFCDREEELQLILRNCLNQSNMTLISQRRLGKTGLVFRLFDEIRDSYPNIQTIYVDIFASDNMDGFINLFAEAVLSAIPEKSSLGKRLLNYIKSLRPLVTYDALTGQPQLQIGYQNTQEKEYTLRGLFEFLDSQNIPIVIAFDEFQQIREYPEQNMEALLRTYIQQCKNLTFIFSGSKKHIMTDIFANERKPFYASTAFVSLGKISEERYSDFIRRLFAKGKRNITDEALRFILDWTRRVTYYTQRLCHTLYANGKKTIDLAEVKSACNQLLKENESVYLQYRQMMTDKQWKYLIAVAKAGSVRQITAADFLKRYQIGGASASRQLSESLTEKGLLNAEVGLEGTDYSVGDVFFSHWLERI</sequence>
<dbReference type="PANTHER" id="PTHR34301">
    <property type="entry name" value="DNA-BINDING PROTEIN-RELATED"/>
    <property type="match status" value="1"/>
</dbReference>
<dbReference type="SUPFAM" id="SSF52540">
    <property type="entry name" value="P-loop containing nucleoside triphosphate hydrolases"/>
    <property type="match status" value="1"/>
</dbReference>
<evidence type="ECO:0000313" key="1">
    <source>
        <dbReference type="EMBL" id="ACM91100.1"/>
    </source>
</evidence>
<organism evidence="1">
    <name type="scientific">uncultured bacterium Rlip1</name>
    <dbReference type="NCBI Taxonomy" id="581114"/>
    <lineage>
        <taxon>Bacteria</taxon>
        <taxon>environmental samples</taxon>
    </lineage>
</organism>
<name>C0K070_9BACT</name>
<dbReference type="InterPro" id="IPR027417">
    <property type="entry name" value="P-loop_NTPase"/>
</dbReference>
<dbReference type="AlphaFoldDB" id="C0K070"/>
<proteinExistence type="predicted"/>
<accession>C0K070</accession>
<reference evidence="1" key="1">
    <citation type="journal article" date="2009" name="Biochem. Biophys. Res. Commun.">
        <title>Isolation and biochemical characterization of two lipases from a metagenomic library of China Holstein cow rumen.</title>
        <authorList>
            <person name="Liu K."/>
            <person name="Wang J."/>
            <person name="Bu D."/>
            <person name="Zhao S."/>
            <person name="McSweeney C."/>
            <person name="Yu P."/>
            <person name="Li D."/>
        </authorList>
    </citation>
    <scope>NUCLEOTIDE SEQUENCE</scope>
</reference>
<dbReference type="PANTHER" id="PTHR34301:SF8">
    <property type="entry name" value="ATPASE DOMAIN-CONTAINING PROTEIN"/>
    <property type="match status" value="1"/>
</dbReference>
<protein>
    <submittedName>
        <fullName evidence="1">ATPase</fullName>
    </submittedName>
</protein>
<dbReference type="EMBL" id="FJ529693">
    <property type="protein sequence ID" value="ACM91100.1"/>
    <property type="molecule type" value="Genomic_DNA"/>
</dbReference>
<dbReference type="Gene3D" id="3.40.50.300">
    <property type="entry name" value="P-loop containing nucleotide triphosphate hydrolases"/>
    <property type="match status" value="1"/>
</dbReference>